<evidence type="ECO:0000313" key="3">
    <source>
        <dbReference type="EMBL" id="SEU03163.1"/>
    </source>
</evidence>
<reference evidence="3" key="2">
    <citation type="submission" date="2016-10" db="EMBL/GenBank/DDBJ databases">
        <authorList>
            <person name="de Groot N.N."/>
        </authorList>
    </citation>
    <scope>NUCLEOTIDE SEQUENCE [LARGE SCALE GENOMIC DNA]</scope>
    <source>
        <strain evidence="3">CDM_6</strain>
    </source>
</reference>
<keyword evidence="3" id="KW-0067">ATP-binding</keyword>
<dbReference type="GO" id="GO:0016887">
    <property type="term" value="F:ATP hydrolysis activity"/>
    <property type="evidence" value="ECO:0007669"/>
    <property type="project" value="TreeGrafter"/>
</dbReference>
<dbReference type="SMART" id="SM00487">
    <property type="entry name" value="DEXDc"/>
    <property type="match status" value="1"/>
</dbReference>
<dbReference type="Proteomes" id="UP000199320">
    <property type="component" value="Unassembled WGS sequence"/>
</dbReference>
<evidence type="ECO:0000259" key="1">
    <source>
        <dbReference type="PROSITE" id="PS51192"/>
    </source>
</evidence>
<dbReference type="EMBL" id="FOIC01000029">
    <property type="protein sequence ID" value="SEU03163.1"/>
    <property type="molecule type" value="Genomic_DNA"/>
</dbReference>
<evidence type="ECO:0000313" key="4">
    <source>
        <dbReference type="Proteomes" id="UP000199320"/>
    </source>
</evidence>
<dbReference type="PANTHER" id="PTHR47962:SF5">
    <property type="entry name" value="ATP-DEPENDENT HELICASE LHR-RELATED"/>
    <property type="match status" value="1"/>
</dbReference>
<dbReference type="Pfam" id="PF00270">
    <property type="entry name" value="DEAD"/>
    <property type="match status" value="1"/>
</dbReference>
<dbReference type="InterPro" id="IPR027417">
    <property type="entry name" value="P-loop_NTPase"/>
</dbReference>
<dbReference type="Proteomes" id="UP000324021">
    <property type="component" value="Unassembled WGS sequence"/>
</dbReference>
<accession>A0A1I0J0D1</accession>
<protein>
    <submittedName>
        <fullName evidence="3">CRISPR-associated endonuclease/helicase Cas3</fullName>
    </submittedName>
</protein>
<dbReference type="InterPro" id="IPR052511">
    <property type="entry name" value="ATP-dep_Helicase"/>
</dbReference>
<keyword evidence="3" id="KW-0378">Hydrolase</keyword>
<organism evidence="3 4">
    <name type="scientific">Natrinema hispanicum</name>
    <dbReference type="NCBI Taxonomy" id="392421"/>
    <lineage>
        <taxon>Archaea</taxon>
        <taxon>Methanobacteriati</taxon>
        <taxon>Methanobacteriota</taxon>
        <taxon>Stenosarchaea group</taxon>
        <taxon>Halobacteria</taxon>
        <taxon>Halobacteriales</taxon>
        <taxon>Natrialbaceae</taxon>
        <taxon>Natrinema</taxon>
    </lineage>
</organism>
<proteinExistence type="predicted"/>
<dbReference type="NCBIfam" id="TIGR03158">
    <property type="entry name" value="cas3_cyano"/>
    <property type="match status" value="1"/>
</dbReference>
<keyword evidence="3" id="KW-0347">Helicase</keyword>
<feature type="domain" description="Helicase ATP-binding" evidence="1">
    <location>
        <begin position="36"/>
        <end position="213"/>
    </location>
</feature>
<gene>
    <name evidence="3" type="ORF">SAMN04488694_12919</name>
    <name evidence="2" type="ORF">SAMN05192552_10594</name>
</gene>
<dbReference type="PANTHER" id="PTHR47962">
    <property type="entry name" value="ATP-DEPENDENT HELICASE LHR-RELATED-RELATED"/>
    <property type="match status" value="1"/>
</dbReference>
<keyword evidence="4" id="KW-1185">Reference proteome</keyword>
<dbReference type="InterPro" id="IPR017575">
    <property type="entry name" value="CRISPR-assoc_helicase_Cas3"/>
</dbReference>
<dbReference type="GO" id="GO:0004386">
    <property type="term" value="F:helicase activity"/>
    <property type="evidence" value="ECO:0007669"/>
    <property type="project" value="UniProtKB-KW"/>
</dbReference>
<dbReference type="InterPro" id="IPR011545">
    <property type="entry name" value="DEAD/DEAH_box_helicase_dom"/>
</dbReference>
<reference evidence="4 5" key="1">
    <citation type="submission" date="2016-10" db="EMBL/GenBank/DDBJ databases">
        <authorList>
            <person name="Varghese N."/>
            <person name="Submissions S."/>
        </authorList>
    </citation>
    <scope>NUCLEOTIDE SEQUENCE [LARGE SCALE GENOMIC DNA]</scope>
    <source>
        <strain evidence="2 5">CDM_1</strain>
        <strain evidence="4">CDM_6</strain>
    </source>
</reference>
<dbReference type="GO" id="GO:0003677">
    <property type="term" value="F:DNA binding"/>
    <property type="evidence" value="ECO:0007669"/>
    <property type="project" value="TreeGrafter"/>
</dbReference>
<dbReference type="GO" id="GO:0005524">
    <property type="term" value="F:ATP binding"/>
    <property type="evidence" value="ECO:0007669"/>
    <property type="project" value="InterPro"/>
</dbReference>
<dbReference type="OrthoDB" id="36796at2157"/>
<dbReference type="Gene3D" id="3.40.50.300">
    <property type="entry name" value="P-loop containing nucleotide triphosphate hydrolases"/>
    <property type="match status" value="1"/>
</dbReference>
<dbReference type="PROSITE" id="PS51192">
    <property type="entry name" value="HELICASE_ATP_BIND_1"/>
    <property type="match status" value="1"/>
</dbReference>
<evidence type="ECO:0000313" key="2">
    <source>
        <dbReference type="EMBL" id="SDD85737.1"/>
    </source>
</evidence>
<name>A0A1I0J0D1_9EURY</name>
<evidence type="ECO:0000313" key="5">
    <source>
        <dbReference type="Proteomes" id="UP000324021"/>
    </source>
</evidence>
<keyword evidence="3" id="KW-0255">Endonuclease</keyword>
<dbReference type="GO" id="GO:0140097">
    <property type="term" value="F:catalytic activity, acting on DNA"/>
    <property type="evidence" value="ECO:0007669"/>
    <property type="project" value="UniProtKB-ARBA"/>
</dbReference>
<keyword evidence="3" id="KW-0547">Nucleotide-binding</keyword>
<dbReference type="AlphaFoldDB" id="A0A1I0J0D1"/>
<keyword evidence="3" id="KW-0540">Nuclease</keyword>
<dbReference type="RefSeq" id="WP_092935107.1">
    <property type="nucleotide sequence ID" value="NZ_FMZP01000059.1"/>
</dbReference>
<dbReference type="GO" id="GO:0004519">
    <property type="term" value="F:endonuclease activity"/>
    <property type="evidence" value="ECO:0007669"/>
    <property type="project" value="UniProtKB-KW"/>
</dbReference>
<dbReference type="InterPro" id="IPR014001">
    <property type="entry name" value="Helicase_ATP-bd"/>
</dbReference>
<dbReference type="SUPFAM" id="SSF52540">
    <property type="entry name" value="P-loop containing nucleoside triphosphate hydrolases"/>
    <property type="match status" value="1"/>
</dbReference>
<dbReference type="EMBL" id="FMZP01000059">
    <property type="protein sequence ID" value="SDD85737.1"/>
    <property type="molecule type" value="Genomic_DNA"/>
</dbReference>
<sequence length="627" mass="70847">MRVRSAALATEPPAEGFAERDFDHARAFQNRIAEWAHDDAAEPVGVLRAPTGAGKTATFYEVVEENALTLVVYPTNALLDQQLERFREWEDISAEPLNADTLTGHGDERVENLLQHADRFEGHDVVVTNPDILQAIIQNMYQGPTKPMAFFNRFDAVVYDEFHFYDALAASGLLLQMHVMHDRRGTDILLASATPNESFVEFVEDELSIPVRDVTAEYVSDGDQFRQPVTVDRHEGRTIGEEREAVAERLQELVNDASDPDEPQVALVFNSVAASNDFHTYLAEEFSEVFEHAVKDNGFDTNDPDADLGSGNFFILNTTSKGEVGLDYDIQTLFMETPATPSAFLQRFGRAGREHEAIVHLFGLGDMAWPDEMSYLDFVDSVYDALGAHRSRDEEIATLRSLVGMRGAYAIHSRMADDEWFGPELFEDFESVSEYGKWRAFFRAVDSTLESAGEFGSPIMQNSSTRKILDFARHCFGTFESLRGRSLAIDIRYPRGDRQALTSYDLLTTLRYYDIENIESDGTLVVERRDSEQPVAITARFPGYNNRPRDYSGSNSEIEEMFSQWIYPEIEESDLTETEVDEGVLRLFFSDLSLPKAVVPIEVRYGQYVAYVQQDGVTSVDVERRQI</sequence>
<dbReference type="STRING" id="392421.SAMN04488694_12919"/>